<evidence type="ECO:0000259" key="5">
    <source>
        <dbReference type="Pfam" id="PF02826"/>
    </source>
</evidence>
<dbReference type="PROSITE" id="PS00671">
    <property type="entry name" value="D_2_HYDROXYACID_DH_3"/>
    <property type="match status" value="1"/>
</dbReference>
<accession>A0A9D0ZDA2</accession>
<dbReference type="SUPFAM" id="SSF51735">
    <property type="entry name" value="NAD(P)-binding Rossmann-fold domains"/>
    <property type="match status" value="1"/>
</dbReference>
<sequence length="311" mass="34387">MGYKVYMAEVIHPDAVKKLSDFAEIVDNFDHIEELDGILLRAHHLNRDQISRAKKCKVIARHGVGMDILDVAACKEFGIPIVYTPGANTFSVAEFAFTMALCLMRNVYQTEYIQKTQGFKEMGPVSLRGNEMRGKVVGIVGASGRIGTTLAGMFKGAFGCQILGYAPHTPAERLAEKGIEKVETIPELISRSDVVSINCPLTDETRNLFNAEMFSYFKPSAILLNTARGAIVDENALYDALTTGKLRACGSDVFVDEATSFTNPLNKLDNFIGFPHVAANTQESMYNMAMWAVEGLIDVIEGREPKYLYKY</sequence>
<dbReference type="EMBL" id="DVGA01000041">
    <property type="protein sequence ID" value="HIQ78358.1"/>
    <property type="molecule type" value="Genomic_DNA"/>
</dbReference>
<dbReference type="InterPro" id="IPR006140">
    <property type="entry name" value="D-isomer_DH_NAD-bd"/>
</dbReference>
<dbReference type="Pfam" id="PF02826">
    <property type="entry name" value="2-Hacid_dh_C"/>
    <property type="match status" value="1"/>
</dbReference>
<reference evidence="6" key="2">
    <citation type="journal article" date="2021" name="PeerJ">
        <title>Extensive microbial diversity within the chicken gut microbiome revealed by metagenomics and culture.</title>
        <authorList>
            <person name="Gilroy R."/>
            <person name="Ravi A."/>
            <person name="Getino M."/>
            <person name="Pursley I."/>
            <person name="Horton D.L."/>
            <person name="Alikhan N.F."/>
            <person name="Baker D."/>
            <person name="Gharbi K."/>
            <person name="Hall N."/>
            <person name="Watson M."/>
            <person name="Adriaenssens E.M."/>
            <person name="Foster-Nyarko E."/>
            <person name="Jarju S."/>
            <person name="Secka A."/>
            <person name="Antonio M."/>
            <person name="Oren A."/>
            <person name="Chaudhuri R.R."/>
            <person name="La Ragione R."/>
            <person name="Hildebrand F."/>
            <person name="Pallen M.J."/>
        </authorList>
    </citation>
    <scope>NUCLEOTIDE SEQUENCE</scope>
    <source>
        <strain evidence="6">ChiBcolR7-354</strain>
    </source>
</reference>
<evidence type="ECO:0000313" key="7">
    <source>
        <dbReference type="Proteomes" id="UP000824262"/>
    </source>
</evidence>
<dbReference type="PANTHER" id="PTHR10996:SF264">
    <property type="entry name" value="HYPOTHETICAL D-ISOMER SPECIFIC 2-HYDROXYACID DEHYDROGENASE (EUROFUNG)"/>
    <property type="match status" value="1"/>
</dbReference>
<dbReference type="GO" id="GO:0051287">
    <property type="term" value="F:NAD binding"/>
    <property type="evidence" value="ECO:0007669"/>
    <property type="project" value="InterPro"/>
</dbReference>
<evidence type="ECO:0000256" key="3">
    <source>
        <dbReference type="RuleBase" id="RU003719"/>
    </source>
</evidence>
<evidence type="ECO:0000256" key="1">
    <source>
        <dbReference type="ARBA" id="ARBA00005854"/>
    </source>
</evidence>
<name>A0A9D0ZDA2_9FIRM</name>
<reference evidence="6" key="1">
    <citation type="submission" date="2020-10" db="EMBL/GenBank/DDBJ databases">
        <authorList>
            <person name="Gilroy R."/>
        </authorList>
    </citation>
    <scope>NUCLEOTIDE SEQUENCE</scope>
    <source>
        <strain evidence="6">ChiBcolR7-354</strain>
    </source>
</reference>
<dbReference type="AlphaFoldDB" id="A0A9D0ZDA2"/>
<dbReference type="Pfam" id="PF00389">
    <property type="entry name" value="2-Hacid_dh"/>
    <property type="match status" value="1"/>
</dbReference>
<dbReference type="InterPro" id="IPR050223">
    <property type="entry name" value="D-isomer_2-hydroxyacid_DH"/>
</dbReference>
<feature type="domain" description="D-isomer specific 2-hydroxyacid dehydrogenase NAD-binding" evidence="5">
    <location>
        <begin position="98"/>
        <end position="278"/>
    </location>
</feature>
<dbReference type="GO" id="GO:0005829">
    <property type="term" value="C:cytosol"/>
    <property type="evidence" value="ECO:0007669"/>
    <property type="project" value="TreeGrafter"/>
</dbReference>
<protein>
    <submittedName>
        <fullName evidence="6">3-phosphoglycerate dehydrogenase</fullName>
    </submittedName>
</protein>
<comment type="caution">
    <text evidence="6">The sequence shown here is derived from an EMBL/GenBank/DDBJ whole genome shotgun (WGS) entry which is preliminary data.</text>
</comment>
<dbReference type="GO" id="GO:0030267">
    <property type="term" value="F:glyoxylate reductase (NADPH) activity"/>
    <property type="evidence" value="ECO:0007669"/>
    <property type="project" value="TreeGrafter"/>
</dbReference>
<dbReference type="InterPro" id="IPR029753">
    <property type="entry name" value="D-isomer_DH_CS"/>
</dbReference>
<evidence type="ECO:0000259" key="4">
    <source>
        <dbReference type="Pfam" id="PF00389"/>
    </source>
</evidence>
<gene>
    <name evidence="6" type="ORF">IAB77_03770</name>
</gene>
<evidence type="ECO:0000256" key="2">
    <source>
        <dbReference type="ARBA" id="ARBA00023002"/>
    </source>
</evidence>
<dbReference type="Proteomes" id="UP000824262">
    <property type="component" value="Unassembled WGS sequence"/>
</dbReference>
<evidence type="ECO:0000313" key="6">
    <source>
        <dbReference type="EMBL" id="HIQ78358.1"/>
    </source>
</evidence>
<dbReference type="PANTHER" id="PTHR10996">
    <property type="entry name" value="2-HYDROXYACID DEHYDROGENASE-RELATED"/>
    <property type="match status" value="1"/>
</dbReference>
<dbReference type="SUPFAM" id="SSF52283">
    <property type="entry name" value="Formate/glycerate dehydrogenase catalytic domain-like"/>
    <property type="match status" value="1"/>
</dbReference>
<proteinExistence type="inferred from homology"/>
<feature type="domain" description="D-isomer specific 2-hydroxyacid dehydrogenase catalytic" evidence="4">
    <location>
        <begin position="27"/>
        <end position="306"/>
    </location>
</feature>
<dbReference type="Gene3D" id="3.40.50.720">
    <property type="entry name" value="NAD(P)-binding Rossmann-like Domain"/>
    <property type="match status" value="2"/>
</dbReference>
<keyword evidence="2 3" id="KW-0560">Oxidoreductase</keyword>
<dbReference type="PROSITE" id="PS00670">
    <property type="entry name" value="D_2_HYDROXYACID_DH_2"/>
    <property type="match status" value="1"/>
</dbReference>
<dbReference type="InterPro" id="IPR036291">
    <property type="entry name" value="NAD(P)-bd_dom_sf"/>
</dbReference>
<comment type="similarity">
    <text evidence="1 3">Belongs to the D-isomer specific 2-hydroxyacid dehydrogenase family.</text>
</comment>
<organism evidence="6 7">
    <name type="scientific">Candidatus Scatomorpha intestinavium</name>
    <dbReference type="NCBI Taxonomy" id="2840922"/>
    <lineage>
        <taxon>Bacteria</taxon>
        <taxon>Bacillati</taxon>
        <taxon>Bacillota</taxon>
        <taxon>Clostridia</taxon>
        <taxon>Eubacteriales</taxon>
        <taxon>Candidatus Scatomorpha</taxon>
    </lineage>
</organism>
<dbReference type="InterPro" id="IPR006139">
    <property type="entry name" value="D-isomer_2_OHA_DH_cat_dom"/>
</dbReference>
<dbReference type="GO" id="GO:0016618">
    <property type="term" value="F:hydroxypyruvate reductase [NAD(P)H] activity"/>
    <property type="evidence" value="ECO:0007669"/>
    <property type="project" value="TreeGrafter"/>
</dbReference>